<dbReference type="AlphaFoldDB" id="W2NKE6"/>
<gene>
    <name evidence="1" type="ORF">L914_07280</name>
</gene>
<sequence>MSIRSYRLVNGASTPRQSTSWKSTREYYRKNNLYLQVYGKMSDRRRYGQCMTAYVDRNHVRRGSLLIDYQGETYWLTEGVVVGLPLRIGCRECSNAAAFAAGRCLRCGNCGADHLRPSGIESDEGAVFQMRALCTTHHLSLYISYQYY</sequence>
<dbReference type="Proteomes" id="UP000054532">
    <property type="component" value="Unassembled WGS sequence"/>
</dbReference>
<dbReference type="EMBL" id="KI692489">
    <property type="protein sequence ID" value="ETM48144.1"/>
    <property type="molecule type" value="Genomic_DNA"/>
</dbReference>
<reference evidence="1" key="1">
    <citation type="submission" date="2013-11" db="EMBL/GenBank/DDBJ databases">
        <title>The Genome Sequence of Phytophthora parasitica IAC_01/95.</title>
        <authorList>
            <consortium name="The Broad Institute Genomics Platform"/>
            <person name="Russ C."/>
            <person name="Tyler B."/>
            <person name="Panabieres F."/>
            <person name="Shan W."/>
            <person name="Tripathy S."/>
            <person name="Grunwald N."/>
            <person name="Machado M."/>
            <person name="Johnson C.S."/>
            <person name="Arredondo F."/>
            <person name="Hong C."/>
            <person name="Coffey M."/>
            <person name="Young S.K."/>
            <person name="Zeng Q."/>
            <person name="Gargeya S."/>
            <person name="Fitzgerald M."/>
            <person name="Abouelleil A."/>
            <person name="Alvarado L."/>
            <person name="Chapman S.B."/>
            <person name="Gainer-Dewar J."/>
            <person name="Goldberg J."/>
            <person name="Griggs A."/>
            <person name="Gujja S."/>
            <person name="Hansen M."/>
            <person name="Howarth C."/>
            <person name="Imamovic A."/>
            <person name="Ireland A."/>
            <person name="Larimer J."/>
            <person name="McCowan C."/>
            <person name="Murphy C."/>
            <person name="Pearson M."/>
            <person name="Poon T.W."/>
            <person name="Priest M."/>
            <person name="Roberts A."/>
            <person name="Saif S."/>
            <person name="Shea T."/>
            <person name="Sykes S."/>
            <person name="Wortman J."/>
            <person name="Nusbaum C."/>
            <person name="Birren B."/>
        </authorList>
    </citation>
    <scope>NUCLEOTIDE SEQUENCE [LARGE SCALE GENOMIC DNA]</scope>
    <source>
        <strain evidence="1">IAC_01/95</strain>
    </source>
</reference>
<proteinExistence type="predicted"/>
<evidence type="ECO:0000313" key="1">
    <source>
        <dbReference type="EMBL" id="ETM48144.1"/>
    </source>
</evidence>
<protein>
    <submittedName>
        <fullName evidence="1">Uncharacterized protein</fullName>
    </submittedName>
</protein>
<organism evidence="1">
    <name type="scientific">Phytophthora nicotianae</name>
    <name type="common">Potato buckeye rot agent</name>
    <name type="synonym">Phytophthora parasitica</name>
    <dbReference type="NCBI Taxonomy" id="4792"/>
    <lineage>
        <taxon>Eukaryota</taxon>
        <taxon>Sar</taxon>
        <taxon>Stramenopiles</taxon>
        <taxon>Oomycota</taxon>
        <taxon>Peronosporomycetes</taxon>
        <taxon>Peronosporales</taxon>
        <taxon>Peronosporaceae</taxon>
        <taxon>Phytophthora</taxon>
    </lineage>
</organism>
<accession>W2NKE6</accession>
<name>W2NKE6_PHYNI</name>
<dbReference type="VEuPathDB" id="FungiDB:PPTG_10578"/>